<reference evidence="2 3" key="1">
    <citation type="submission" date="2020-03" db="EMBL/GenBank/DDBJ databases">
        <title>Whole genome shotgun sequence of Phytohabitans houttuyneae NBRC 108639.</title>
        <authorList>
            <person name="Komaki H."/>
            <person name="Tamura T."/>
        </authorList>
    </citation>
    <scope>NUCLEOTIDE SEQUENCE [LARGE SCALE GENOMIC DNA]</scope>
    <source>
        <strain evidence="2 3">NBRC 108639</strain>
    </source>
</reference>
<evidence type="ECO:0000313" key="3">
    <source>
        <dbReference type="Proteomes" id="UP000482800"/>
    </source>
</evidence>
<reference evidence="2 3" key="2">
    <citation type="submission" date="2020-03" db="EMBL/GenBank/DDBJ databases">
        <authorList>
            <person name="Ichikawa N."/>
            <person name="Kimura A."/>
            <person name="Kitahashi Y."/>
            <person name="Uohara A."/>
        </authorList>
    </citation>
    <scope>NUCLEOTIDE SEQUENCE [LARGE SCALE GENOMIC DNA]</scope>
    <source>
        <strain evidence="2 3">NBRC 108639</strain>
    </source>
</reference>
<organism evidence="2 3">
    <name type="scientific">Phytohabitans houttuyneae</name>
    <dbReference type="NCBI Taxonomy" id="1076126"/>
    <lineage>
        <taxon>Bacteria</taxon>
        <taxon>Bacillati</taxon>
        <taxon>Actinomycetota</taxon>
        <taxon>Actinomycetes</taxon>
        <taxon>Micromonosporales</taxon>
        <taxon>Micromonosporaceae</taxon>
    </lineage>
</organism>
<dbReference type="AlphaFoldDB" id="A0A6V8KJ76"/>
<feature type="domain" description="N-acetyltransferase" evidence="1">
    <location>
        <begin position="116"/>
        <end position="249"/>
    </location>
</feature>
<protein>
    <recommendedName>
        <fullName evidence="1">N-acetyltransferase domain-containing protein</fullName>
    </recommendedName>
</protein>
<sequence length="249" mass="25719">MVTLDRDSVAPMLAGETPGPGAILAHVATTGHGRAWADQWPSPSALLVEVGGNYLLAGAPEAVEPAALRPLVTGFLAAPEQFAPVVAEAFPDRTVWDRIIHRLPAGQDAPPPGPASGVRALNAADTDAVAGLSPELAWVTKTWGGPAGLASRAHALGAFVDGRLVAVAGSFFIGARHEDAVVATEPPCRGRGLATACARAWCAGVVARGRTPTWTTSPDNLGSRRIAERLGLELVRRDVLHVVNVDVPG</sequence>
<dbReference type="Pfam" id="PF12746">
    <property type="entry name" value="GNAT_acetyltran"/>
    <property type="match status" value="1"/>
</dbReference>
<dbReference type="PROSITE" id="PS51186">
    <property type="entry name" value="GNAT"/>
    <property type="match status" value="1"/>
</dbReference>
<comment type="caution">
    <text evidence="2">The sequence shown here is derived from an EMBL/GenBank/DDBJ whole genome shotgun (WGS) entry which is preliminary data.</text>
</comment>
<name>A0A6V8KJ76_9ACTN</name>
<dbReference type="Gene3D" id="3.40.630.30">
    <property type="match status" value="1"/>
</dbReference>
<dbReference type="InterPro" id="IPR016181">
    <property type="entry name" value="Acyl_CoA_acyltransferase"/>
</dbReference>
<evidence type="ECO:0000259" key="1">
    <source>
        <dbReference type="PROSITE" id="PS51186"/>
    </source>
</evidence>
<gene>
    <name evidence="2" type="ORF">Phou_063790</name>
</gene>
<dbReference type="InterPro" id="IPR027365">
    <property type="entry name" value="GNAT_acetyltra_YdfB-like"/>
</dbReference>
<dbReference type="Proteomes" id="UP000482800">
    <property type="component" value="Unassembled WGS sequence"/>
</dbReference>
<dbReference type="SUPFAM" id="SSF55729">
    <property type="entry name" value="Acyl-CoA N-acyltransferases (Nat)"/>
    <property type="match status" value="1"/>
</dbReference>
<dbReference type="InterPro" id="IPR000182">
    <property type="entry name" value="GNAT_dom"/>
</dbReference>
<proteinExistence type="predicted"/>
<dbReference type="GO" id="GO:0016747">
    <property type="term" value="F:acyltransferase activity, transferring groups other than amino-acyl groups"/>
    <property type="evidence" value="ECO:0007669"/>
    <property type="project" value="InterPro"/>
</dbReference>
<evidence type="ECO:0000313" key="2">
    <source>
        <dbReference type="EMBL" id="GFJ82199.1"/>
    </source>
</evidence>
<keyword evidence="3" id="KW-1185">Reference proteome</keyword>
<dbReference type="EMBL" id="BLPF01000002">
    <property type="protein sequence ID" value="GFJ82199.1"/>
    <property type="molecule type" value="Genomic_DNA"/>
</dbReference>
<accession>A0A6V8KJ76</accession>